<keyword evidence="5" id="KW-0539">Nucleus</keyword>
<dbReference type="InterPro" id="IPR001138">
    <property type="entry name" value="Zn2Cys6_DnaBD"/>
</dbReference>
<reference evidence="7 8" key="1">
    <citation type="journal article" date="2024" name="J. Plant Pathol.">
        <title>Sequence and assembly of the genome of Seiridium unicorne, isolate CBS 538.82, causal agent of cypress canker disease.</title>
        <authorList>
            <person name="Scali E."/>
            <person name="Rocca G.D."/>
            <person name="Danti R."/>
            <person name="Garbelotto M."/>
            <person name="Barberini S."/>
            <person name="Baroncelli R."/>
            <person name="Emiliani G."/>
        </authorList>
    </citation>
    <scope>NUCLEOTIDE SEQUENCE [LARGE SCALE GENOMIC DNA]</scope>
    <source>
        <strain evidence="7 8">BM-138-508</strain>
    </source>
</reference>
<dbReference type="PANTHER" id="PTHR47338">
    <property type="entry name" value="ZN(II)2CYS6 TRANSCRIPTION FACTOR (EUROFUNG)-RELATED"/>
    <property type="match status" value="1"/>
</dbReference>
<dbReference type="PROSITE" id="PS00463">
    <property type="entry name" value="ZN2_CY6_FUNGAL_1"/>
    <property type="match status" value="1"/>
</dbReference>
<evidence type="ECO:0000313" key="8">
    <source>
        <dbReference type="Proteomes" id="UP001408356"/>
    </source>
</evidence>
<evidence type="ECO:0000256" key="1">
    <source>
        <dbReference type="ARBA" id="ARBA00004123"/>
    </source>
</evidence>
<evidence type="ECO:0000256" key="2">
    <source>
        <dbReference type="ARBA" id="ARBA00022723"/>
    </source>
</evidence>
<sequence>MSKQPPDNGGDESSARPEVLGLACNRCRKSKLRCSRDAPACQHCRKIGGSCTYETKRVKPGLKAGAVASLHRRLGIVQNCTRAVHQLILIDALEQRFRDRDERDADTGASVSPASSAGSNIQENITFNILSLLSKELPKLVKKTPQVGIFSGKDQGPPRKRTRVDSGQCNVSRKAPSVCGAAELPDDEVLELITIAYFSHVHHWMPMVHQGRYRERMDQPRGRVKLDGLTRAMALVASKYVRDERDTGRQKDLSSGRDWIVSTAMCQLTVESMQSLIIVAFADISSGNAGKAWSVVGSLTRTVNYLQLSIEQKDADRQSLCQPSRLIDSTLDWAELEERRRVFWNVFSLDRFCSVTMGWNTSLTSDDVHRSLPCDGDYWRKQDQVLTPYFSIWDTSAGRIGNPIAFMPAEKQTSDHAISPEAYSQV</sequence>
<evidence type="ECO:0000256" key="5">
    <source>
        <dbReference type="ARBA" id="ARBA00023242"/>
    </source>
</evidence>
<name>A0ABR2UR46_9PEZI</name>
<dbReference type="CDD" id="cd12148">
    <property type="entry name" value="fungal_TF_MHR"/>
    <property type="match status" value="1"/>
</dbReference>
<dbReference type="InterPro" id="IPR036864">
    <property type="entry name" value="Zn2-C6_fun-type_DNA-bd_sf"/>
</dbReference>
<evidence type="ECO:0000259" key="6">
    <source>
        <dbReference type="PROSITE" id="PS50048"/>
    </source>
</evidence>
<dbReference type="CDD" id="cd00067">
    <property type="entry name" value="GAL4"/>
    <property type="match status" value="1"/>
</dbReference>
<dbReference type="PANTHER" id="PTHR47338:SF23">
    <property type="entry name" value="ZN(II)2CYS6 TRANSCRIPTION FACTOR (EUROFUNG)"/>
    <property type="match status" value="1"/>
</dbReference>
<comment type="caution">
    <text evidence="7">The sequence shown here is derived from an EMBL/GenBank/DDBJ whole genome shotgun (WGS) entry which is preliminary data.</text>
</comment>
<accession>A0ABR2UR46</accession>
<keyword evidence="4" id="KW-0804">Transcription</keyword>
<dbReference type="SMART" id="SM00066">
    <property type="entry name" value="GAL4"/>
    <property type="match status" value="1"/>
</dbReference>
<organism evidence="7 8">
    <name type="scientific">Seiridium unicorne</name>
    <dbReference type="NCBI Taxonomy" id="138068"/>
    <lineage>
        <taxon>Eukaryota</taxon>
        <taxon>Fungi</taxon>
        <taxon>Dikarya</taxon>
        <taxon>Ascomycota</taxon>
        <taxon>Pezizomycotina</taxon>
        <taxon>Sordariomycetes</taxon>
        <taxon>Xylariomycetidae</taxon>
        <taxon>Amphisphaeriales</taxon>
        <taxon>Sporocadaceae</taxon>
        <taxon>Seiridium</taxon>
    </lineage>
</organism>
<dbReference type="Pfam" id="PF04082">
    <property type="entry name" value="Fungal_trans"/>
    <property type="match status" value="1"/>
</dbReference>
<dbReference type="EMBL" id="JARVKF010000403">
    <property type="protein sequence ID" value="KAK9416871.1"/>
    <property type="molecule type" value="Genomic_DNA"/>
</dbReference>
<dbReference type="InterPro" id="IPR007219">
    <property type="entry name" value="XnlR_reg_dom"/>
</dbReference>
<keyword evidence="2" id="KW-0479">Metal-binding</keyword>
<dbReference type="InterPro" id="IPR050815">
    <property type="entry name" value="TF_fung"/>
</dbReference>
<evidence type="ECO:0000256" key="3">
    <source>
        <dbReference type="ARBA" id="ARBA00023015"/>
    </source>
</evidence>
<dbReference type="Gene3D" id="4.10.240.10">
    <property type="entry name" value="Zn(2)-C6 fungal-type DNA-binding domain"/>
    <property type="match status" value="1"/>
</dbReference>
<feature type="domain" description="Zn(2)-C6 fungal-type" evidence="6">
    <location>
        <begin position="23"/>
        <end position="53"/>
    </location>
</feature>
<comment type="subcellular location">
    <subcellularLocation>
        <location evidence="1">Nucleus</location>
    </subcellularLocation>
</comment>
<keyword evidence="8" id="KW-1185">Reference proteome</keyword>
<proteinExistence type="predicted"/>
<protein>
    <submittedName>
        <fullName evidence="7">Fungal-specific transcription factor domain-containing protein</fullName>
    </submittedName>
</protein>
<dbReference type="SUPFAM" id="SSF57701">
    <property type="entry name" value="Zn2/Cys6 DNA-binding domain"/>
    <property type="match status" value="1"/>
</dbReference>
<evidence type="ECO:0000256" key="4">
    <source>
        <dbReference type="ARBA" id="ARBA00023163"/>
    </source>
</evidence>
<gene>
    <name evidence="7" type="ORF">SUNI508_09343</name>
</gene>
<dbReference type="PROSITE" id="PS50048">
    <property type="entry name" value="ZN2_CY6_FUNGAL_2"/>
    <property type="match status" value="1"/>
</dbReference>
<keyword evidence="3" id="KW-0805">Transcription regulation</keyword>
<evidence type="ECO:0000313" key="7">
    <source>
        <dbReference type="EMBL" id="KAK9416871.1"/>
    </source>
</evidence>
<dbReference type="SMART" id="SM00906">
    <property type="entry name" value="Fungal_trans"/>
    <property type="match status" value="1"/>
</dbReference>
<dbReference type="Proteomes" id="UP001408356">
    <property type="component" value="Unassembled WGS sequence"/>
</dbReference>
<dbReference type="Pfam" id="PF00172">
    <property type="entry name" value="Zn_clus"/>
    <property type="match status" value="1"/>
</dbReference>